<feature type="compositionally biased region" description="Acidic residues" evidence="1">
    <location>
        <begin position="925"/>
        <end position="939"/>
    </location>
</feature>
<reference evidence="3 4" key="1">
    <citation type="journal article" date="2017" name="Gigascience">
        <title>Draft genome of the honey bee ectoparasitic mite, Tropilaelaps mercedesae, is shaped by the parasitic life history.</title>
        <authorList>
            <person name="Dong X."/>
            <person name="Armstrong S.D."/>
            <person name="Xia D."/>
            <person name="Makepeace B.L."/>
            <person name="Darby A.C."/>
            <person name="Kadowaki T."/>
        </authorList>
    </citation>
    <scope>NUCLEOTIDE SEQUENCE [LARGE SCALE GENOMIC DNA]</scope>
    <source>
        <strain evidence="3">Wuxi-XJTLU</strain>
    </source>
</reference>
<gene>
    <name evidence="3" type="ORF">BIW11_05075</name>
</gene>
<dbReference type="AlphaFoldDB" id="A0A1V9Y3S2"/>
<feature type="region of interest" description="Disordered" evidence="1">
    <location>
        <begin position="868"/>
        <end position="1065"/>
    </location>
</feature>
<feature type="compositionally biased region" description="Low complexity" evidence="1">
    <location>
        <begin position="452"/>
        <end position="471"/>
    </location>
</feature>
<feature type="compositionally biased region" description="Polar residues" evidence="1">
    <location>
        <begin position="26"/>
        <end position="42"/>
    </location>
</feature>
<keyword evidence="4" id="KW-1185">Reference proteome</keyword>
<feature type="compositionally biased region" description="Polar residues" evidence="1">
    <location>
        <begin position="1009"/>
        <end position="1019"/>
    </location>
</feature>
<feature type="compositionally biased region" description="Low complexity" evidence="1">
    <location>
        <begin position="567"/>
        <end position="593"/>
    </location>
</feature>
<feature type="region of interest" description="Disordered" evidence="1">
    <location>
        <begin position="738"/>
        <end position="782"/>
    </location>
</feature>
<evidence type="ECO:0000259" key="2">
    <source>
        <dbReference type="PROSITE" id="PS50918"/>
    </source>
</evidence>
<feature type="domain" description="WWE" evidence="2">
    <location>
        <begin position="89"/>
        <end position="166"/>
    </location>
</feature>
<feature type="compositionally biased region" description="Polar residues" evidence="1">
    <location>
        <begin position="189"/>
        <end position="215"/>
    </location>
</feature>
<name>A0A1V9Y3S2_9ACAR</name>
<dbReference type="Gene3D" id="3.30.720.50">
    <property type="match status" value="1"/>
</dbReference>
<evidence type="ECO:0000313" key="3">
    <source>
        <dbReference type="EMBL" id="OQR80407.1"/>
    </source>
</evidence>
<feature type="region of interest" description="Disordered" evidence="1">
    <location>
        <begin position="17"/>
        <end position="42"/>
    </location>
</feature>
<proteinExistence type="predicted"/>
<evidence type="ECO:0000256" key="1">
    <source>
        <dbReference type="SAM" id="MobiDB-lite"/>
    </source>
</evidence>
<evidence type="ECO:0000313" key="4">
    <source>
        <dbReference type="Proteomes" id="UP000192247"/>
    </source>
</evidence>
<dbReference type="STRING" id="418985.A0A1V9Y3S2"/>
<comment type="caution">
    <text evidence="3">The sequence shown here is derived from an EMBL/GenBank/DDBJ whole genome shotgun (WGS) entry which is preliminary data.</text>
</comment>
<feature type="compositionally biased region" description="Acidic residues" evidence="1">
    <location>
        <begin position="770"/>
        <end position="782"/>
    </location>
</feature>
<feature type="region of interest" description="Disordered" evidence="1">
    <location>
        <begin position="189"/>
        <end position="231"/>
    </location>
</feature>
<dbReference type="Pfam" id="PF02825">
    <property type="entry name" value="WWE"/>
    <property type="match status" value="1"/>
</dbReference>
<organism evidence="3 4">
    <name type="scientific">Tropilaelaps mercedesae</name>
    <dbReference type="NCBI Taxonomy" id="418985"/>
    <lineage>
        <taxon>Eukaryota</taxon>
        <taxon>Metazoa</taxon>
        <taxon>Ecdysozoa</taxon>
        <taxon>Arthropoda</taxon>
        <taxon>Chelicerata</taxon>
        <taxon>Arachnida</taxon>
        <taxon>Acari</taxon>
        <taxon>Parasitiformes</taxon>
        <taxon>Mesostigmata</taxon>
        <taxon>Gamasina</taxon>
        <taxon>Dermanyssoidea</taxon>
        <taxon>Laelapidae</taxon>
        <taxon>Tropilaelaps</taxon>
    </lineage>
</organism>
<feature type="compositionally biased region" description="Acidic residues" evidence="1">
    <location>
        <begin position="970"/>
        <end position="993"/>
    </location>
</feature>
<accession>A0A1V9Y3S2</accession>
<feature type="compositionally biased region" description="Acidic residues" evidence="1">
    <location>
        <begin position="881"/>
        <end position="898"/>
    </location>
</feature>
<feature type="compositionally biased region" description="Gly residues" evidence="1">
    <location>
        <begin position="395"/>
        <end position="406"/>
    </location>
</feature>
<feature type="non-terminal residue" evidence="3">
    <location>
        <position position="1065"/>
    </location>
</feature>
<dbReference type="Proteomes" id="UP000192247">
    <property type="component" value="Unassembled WGS sequence"/>
</dbReference>
<sequence length="1065" mass="112961">MVPLLCLLLEKYASNAPPRTQRHHNYQSSESNAITGNASNTGDRSAGVPIGSIPSSCSGGGTVGPPRWLVSVILLLDLYEKAVLALNRRLPLVRGLNTNRRRWKWFDERSGRWMAYTPANNQTIDEAYVSGLPTVRFSASRRKYSADFTSMMQVNEDSTHWRPMMLTWDKWEYPSIQTCPTGITTSVSVASNESNTHEQTALNQAAQPATNQSRGAPSECNPDLPNEPLEGLRSGHKEVLIRSCVQLLASPVDADTLHALLRLTLRLTRNHAEATLFAETGGVRTLLALDTTACQPFSGFTSLVTLIVRHVMEDPKTLQVEMERVVQGAVSQHLPPLTLSGHAGLGSHGALSEMHYTLRVLGPATCRDPKLFTEVAKNQLRISLIPSGATTSSGQGNGSNKRGGSGSNNEAGGSTSSGGGNQQDMSADDDADVRLASPSAVQRLRVATSSSLASTAVGSKSTSQSNGSSTSLPPLSPVASQVVAELLETLVVGQETNITDGAQDGVVTNAAPLLPRSAVCRLLAELVASYPAVARLLVEHRYVGPPEPCSALSFIIDHLLPAQQLPTTTSSGQQIQQGSVNASSNGATSGASVPGDKDAAALSRVLITTLAGCSQPPEVQQCLLHELRSGIQRALALPECPEKHARIQALTGLIGCVARAASQQSGSGRNSSSAGGPPGSACSAPSRLVALLIKRGLLSDLARVAHSLDLSSPHLAATVNSALRPLEMLTSSSHLAGAAPFRKGKNQGPQQHHGRSFADVVTGRSRGDLGADEADEVAAGDDDDAEMDDTVLHRSAEEGGVGTGSVGGDGIPTLDNIMEMILENDMNGTFDAVLNRTIELEQHLAPLEHHVRLEMELDRPEGRGGLIELRQHQQSTRTPPEDEEMDDMELEEEDDDNATVDGADTTEHRERERRHRRGHHQVVAGEEEPVDDGEPDEDDSHMMADDSADTGDNHASSGGRNARLARTEHEDDVVVPVEEVDDEDDDSDSESNDGPDRSPDSDRGAISQVVPSDQQQGNISPAAAQVGGSAVSDAQGSQNGSTTGQENRTNTASGQGAEQDEDDEE</sequence>
<dbReference type="SUPFAM" id="SSF117839">
    <property type="entry name" value="WWE domain"/>
    <property type="match status" value="1"/>
</dbReference>
<feature type="region of interest" description="Disordered" evidence="1">
    <location>
        <begin position="386"/>
        <end position="431"/>
    </location>
</feature>
<feature type="compositionally biased region" description="Basic and acidic residues" evidence="1">
    <location>
        <begin position="994"/>
        <end position="1003"/>
    </location>
</feature>
<dbReference type="OrthoDB" id="6427782at2759"/>
<feature type="region of interest" description="Disordered" evidence="1">
    <location>
        <begin position="567"/>
        <end position="595"/>
    </location>
</feature>
<feature type="compositionally biased region" description="Basic residues" evidence="1">
    <location>
        <begin position="911"/>
        <end position="920"/>
    </location>
</feature>
<dbReference type="InterPro" id="IPR004170">
    <property type="entry name" value="WWE_dom"/>
</dbReference>
<dbReference type="InParanoid" id="A0A1V9Y3S2"/>
<feature type="compositionally biased region" description="Polar residues" evidence="1">
    <location>
        <begin position="1032"/>
        <end position="1056"/>
    </location>
</feature>
<dbReference type="InterPro" id="IPR037197">
    <property type="entry name" value="WWE_dom_sf"/>
</dbReference>
<feature type="region of interest" description="Disordered" evidence="1">
    <location>
        <begin position="452"/>
        <end position="475"/>
    </location>
</feature>
<dbReference type="PROSITE" id="PS50918">
    <property type="entry name" value="WWE"/>
    <property type="match status" value="1"/>
</dbReference>
<protein>
    <submittedName>
        <fullName evidence="3">E3 ubiquitin-protein ligase HUWE1-like</fullName>
    </submittedName>
</protein>
<dbReference type="EMBL" id="MNPL01000028">
    <property type="protein sequence ID" value="OQR80407.1"/>
    <property type="molecule type" value="Genomic_DNA"/>
</dbReference>